<dbReference type="PANTHER" id="PTHR43298">
    <property type="entry name" value="MULTIDRUG RESISTANCE PROTEIN NORM-RELATED"/>
    <property type="match status" value="1"/>
</dbReference>
<evidence type="ECO:0000256" key="9">
    <source>
        <dbReference type="ARBA" id="ARBA00031636"/>
    </source>
</evidence>
<evidence type="ECO:0000256" key="6">
    <source>
        <dbReference type="ARBA" id="ARBA00022989"/>
    </source>
</evidence>
<dbReference type="GO" id="GO:0006811">
    <property type="term" value="P:monoatomic ion transport"/>
    <property type="evidence" value="ECO:0007669"/>
    <property type="project" value="UniProtKB-KW"/>
</dbReference>
<sequence length="450" mass="49451">MTRYFKKYSLHYRSLLAMGVPIMVGQLGVILTGFVDNIMVGHHTTAELSAASFVNNIFMLPLMFATGFAMGITPLIGEQTGRNELPQAGQIFRYGLFANGILAASLILIMGTLYFFLDRMGLPQELLPLMRPYYLLHLIGLVPVLLFNAFKQFADGTTDTLTPMFILLSSNLLNIIGNTVLIYGYAGFPEWGLFGAGVSTLTARIFTIVAGLCIFMYRKRYRRFKSGFFRLPSNRKLYRPILTMGIPVALQLGMETGSFSLSVIFIGWIGSTALAAHQAAVTFSTIGFLLYSGIGAAVTILISNARGSNRDHEIRPIATAGIHIVLGLILVVTGIMFFARQHIGYIFTDSPDVAMLVSAIVIPMIVYQLGDGLQITLAGALRGLGVVKPMVWIAFISYFIVSLPASYCFAFLCRGGAPGVWWGYPVGLSCAALLFFWQFHQNSKPEKIRH</sequence>
<dbReference type="GO" id="GO:0005886">
    <property type="term" value="C:plasma membrane"/>
    <property type="evidence" value="ECO:0007669"/>
    <property type="project" value="UniProtKB-SubCell"/>
</dbReference>
<feature type="transmembrane region" description="Helical" evidence="10">
    <location>
        <begin position="288"/>
        <end position="305"/>
    </location>
</feature>
<reference evidence="11" key="1">
    <citation type="submission" date="2020-10" db="EMBL/GenBank/DDBJ databases">
        <authorList>
            <person name="Gilroy R."/>
        </authorList>
    </citation>
    <scope>NUCLEOTIDE SEQUENCE</scope>
    <source>
        <strain evidence="11">21143</strain>
    </source>
</reference>
<keyword evidence="5 10" id="KW-0812">Transmembrane</keyword>
<dbReference type="EMBL" id="DVKT01000032">
    <property type="protein sequence ID" value="HIT39155.1"/>
    <property type="molecule type" value="Genomic_DNA"/>
</dbReference>
<comment type="subcellular location">
    <subcellularLocation>
        <location evidence="1">Cell membrane</location>
        <topology evidence="1">Multi-pass membrane protein</topology>
    </subcellularLocation>
</comment>
<dbReference type="AlphaFoldDB" id="A0A9D1GDM5"/>
<evidence type="ECO:0000256" key="5">
    <source>
        <dbReference type="ARBA" id="ARBA00022692"/>
    </source>
</evidence>
<feature type="transmembrane region" description="Helical" evidence="10">
    <location>
        <begin position="96"/>
        <end position="117"/>
    </location>
</feature>
<accession>A0A9D1GDM5</accession>
<dbReference type="InterPro" id="IPR002528">
    <property type="entry name" value="MATE_fam"/>
</dbReference>
<dbReference type="PIRSF" id="PIRSF006603">
    <property type="entry name" value="DinF"/>
    <property type="match status" value="1"/>
</dbReference>
<dbReference type="NCBIfam" id="TIGR00797">
    <property type="entry name" value="matE"/>
    <property type="match status" value="1"/>
</dbReference>
<reference evidence="11" key="2">
    <citation type="journal article" date="2021" name="PeerJ">
        <title>Extensive microbial diversity within the chicken gut microbiome revealed by metagenomics and culture.</title>
        <authorList>
            <person name="Gilroy R."/>
            <person name="Ravi A."/>
            <person name="Getino M."/>
            <person name="Pursley I."/>
            <person name="Horton D.L."/>
            <person name="Alikhan N.F."/>
            <person name="Baker D."/>
            <person name="Gharbi K."/>
            <person name="Hall N."/>
            <person name="Watson M."/>
            <person name="Adriaenssens E.M."/>
            <person name="Foster-Nyarko E."/>
            <person name="Jarju S."/>
            <person name="Secka A."/>
            <person name="Antonio M."/>
            <person name="Oren A."/>
            <person name="Chaudhuri R.R."/>
            <person name="La Ragione R."/>
            <person name="Hildebrand F."/>
            <person name="Pallen M.J."/>
        </authorList>
    </citation>
    <scope>NUCLEOTIDE SEQUENCE</scope>
    <source>
        <strain evidence="11">21143</strain>
    </source>
</reference>
<dbReference type="InterPro" id="IPR048279">
    <property type="entry name" value="MdtK-like"/>
</dbReference>
<evidence type="ECO:0000256" key="1">
    <source>
        <dbReference type="ARBA" id="ARBA00004651"/>
    </source>
</evidence>
<keyword evidence="2" id="KW-0813">Transport</keyword>
<evidence type="ECO:0000256" key="10">
    <source>
        <dbReference type="SAM" id="Phobius"/>
    </source>
</evidence>
<feature type="transmembrane region" description="Helical" evidence="10">
    <location>
        <begin position="191"/>
        <end position="217"/>
    </location>
</feature>
<dbReference type="GO" id="GO:0042910">
    <property type="term" value="F:xenobiotic transmembrane transporter activity"/>
    <property type="evidence" value="ECO:0007669"/>
    <property type="project" value="InterPro"/>
</dbReference>
<feature type="transmembrane region" description="Helical" evidence="10">
    <location>
        <begin position="390"/>
        <end position="413"/>
    </location>
</feature>
<protein>
    <recommendedName>
        <fullName evidence="9">Multidrug-efflux transporter</fullName>
    </recommendedName>
</protein>
<keyword evidence="7" id="KW-0406">Ion transport</keyword>
<feature type="transmembrane region" description="Helical" evidence="10">
    <location>
        <begin position="162"/>
        <end position="185"/>
    </location>
</feature>
<feature type="transmembrane region" description="Helical" evidence="10">
    <location>
        <begin position="317"/>
        <end position="339"/>
    </location>
</feature>
<evidence type="ECO:0000256" key="4">
    <source>
        <dbReference type="ARBA" id="ARBA00022475"/>
    </source>
</evidence>
<keyword evidence="8 10" id="KW-0472">Membrane</keyword>
<keyword evidence="4" id="KW-1003">Cell membrane</keyword>
<evidence type="ECO:0000256" key="7">
    <source>
        <dbReference type="ARBA" id="ARBA00023065"/>
    </source>
</evidence>
<feature type="transmembrane region" description="Helical" evidence="10">
    <location>
        <begin position="12"/>
        <end position="35"/>
    </location>
</feature>
<keyword evidence="3" id="KW-0050">Antiport</keyword>
<dbReference type="InterPro" id="IPR050222">
    <property type="entry name" value="MATE_MdtK"/>
</dbReference>
<proteinExistence type="predicted"/>
<evidence type="ECO:0000313" key="12">
    <source>
        <dbReference type="Proteomes" id="UP000886722"/>
    </source>
</evidence>
<keyword evidence="6 10" id="KW-1133">Transmembrane helix</keyword>
<feature type="transmembrane region" description="Helical" evidence="10">
    <location>
        <begin position="351"/>
        <end position="370"/>
    </location>
</feature>
<gene>
    <name evidence="11" type="ORF">IAD06_03840</name>
</gene>
<dbReference type="PANTHER" id="PTHR43298:SF2">
    <property type="entry name" value="FMN_FAD EXPORTER YEEO-RELATED"/>
    <property type="match status" value="1"/>
</dbReference>
<organism evidence="11 12">
    <name type="scientific">Candidatus Caccoplasma intestinavium</name>
    <dbReference type="NCBI Taxonomy" id="2840716"/>
    <lineage>
        <taxon>Bacteria</taxon>
        <taxon>Pseudomonadati</taxon>
        <taxon>Bacteroidota</taxon>
        <taxon>Bacteroidia</taxon>
        <taxon>Bacteroidales</taxon>
        <taxon>Bacteroidaceae</taxon>
        <taxon>Bacteroidaceae incertae sedis</taxon>
        <taxon>Candidatus Caccoplasma</taxon>
    </lineage>
</organism>
<evidence type="ECO:0000256" key="3">
    <source>
        <dbReference type="ARBA" id="ARBA00022449"/>
    </source>
</evidence>
<feature type="transmembrane region" description="Helical" evidence="10">
    <location>
        <begin position="132"/>
        <end position="150"/>
    </location>
</feature>
<evidence type="ECO:0000256" key="2">
    <source>
        <dbReference type="ARBA" id="ARBA00022448"/>
    </source>
</evidence>
<feature type="transmembrane region" description="Helical" evidence="10">
    <location>
        <begin position="55"/>
        <end position="76"/>
    </location>
</feature>
<name>A0A9D1GDM5_9BACT</name>
<dbReference type="Proteomes" id="UP000886722">
    <property type="component" value="Unassembled WGS sequence"/>
</dbReference>
<dbReference type="CDD" id="cd13131">
    <property type="entry name" value="MATE_NorM_like"/>
    <property type="match status" value="1"/>
</dbReference>
<dbReference type="GO" id="GO:0015297">
    <property type="term" value="F:antiporter activity"/>
    <property type="evidence" value="ECO:0007669"/>
    <property type="project" value="UniProtKB-KW"/>
</dbReference>
<evidence type="ECO:0000256" key="8">
    <source>
        <dbReference type="ARBA" id="ARBA00023136"/>
    </source>
</evidence>
<comment type="caution">
    <text evidence="11">The sequence shown here is derived from an EMBL/GenBank/DDBJ whole genome shotgun (WGS) entry which is preliminary data.</text>
</comment>
<feature type="transmembrane region" description="Helical" evidence="10">
    <location>
        <begin position="420"/>
        <end position="439"/>
    </location>
</feature>
<evidence type="ECO:0000313" key="11">
    <source>
        <dbReference type="EMBL" id="HIT39155.1"/>
    </source>
</evidence>
<dbReference type="Pfam" id="PF01554">
    <property type="entry name" value="MatE"/>
    <property type="match status" value="2"/>
</dbReference>